<evidence type="ECO:0000256" key="7">
    <source>
        <dbReference type="ARBA" id="ARBA00023242"/>
    </source>
</evidence>
<dbReference type="WBParaSite" id="MhA1_Contig802.frz3.gene18">
    <property type="protein sequence ID" value="MhA1_Contig802.frz3.gene18"/>
    <property type="gene ID" value="MhA1_Contig802.frz3.gene18"/>
</dbReference>
<dbReference type="SMART" id="SM00401">
    <property type="entry name" value="ZnF_GATA"/>
    <property type="match status" value="2"/>
</dbReference>
<dbReference type="InterPro" id="IPR013088">
    <property type="entry name" value="Znf_NHR/GATA"/>
</dbReference>
<dbReference type="Pfam" id="PF00320">
    <property type="entry name" value="GATA"/>
    <property type="match status" value="1"/>
</dbReference>
<keyword evidence="2" id="KW-0479">Metal-binding</keyword>
<proteinExistence type="predicted"/>
<dbReference type="PROSITE" id="PS50114">
    <property type="entry name" value="GATA_ZN_FINGER_2"/>
    <property type="match status" value="2"/>
</dbReference>
<feature type="transmembrane region" description="Helical" evidence="9">
    <location>
        <begin position="41"/>
        <end position="62"/>
    </location>
</feature>
<evidence type="ECO:0000256" key="5">
    <source>
        <dbReference type="ARBA" id="ARBA00023015"/>
    </source>
</evidence>
<organism evidence="11 12">
    <name type="scientific">Meloidogyne hapla</name>
    <name type="common">Root-knot nematode worm</name>
    <dbReference type="NCBI Taxonomy" id="6305"/>
    <lineage>
        <taxon>Eukaryota</taxon>
        <taxon>Metazoa</taxon>
        <taxon>Ecdysozoa</taxon>
        <taxon>Nematoda</taxon>
        <taxon>Chromadorea</taxon>
        <taxon>Rhabditida</taxon>
        <taxon>Tylenchina</taxon>
        <taxon>Tylenchomorpha</taxon>
        <taxon>Tylenchoidea</taxon>
        <taxon>Meloidogynidae</taxon>
        <taxon>Meloidogyninae</taxon>
        <taxon>Meloidogyne</taxon>
    </lineage>
</organism>
<evidence type="ECO:0000256" key="1">
    <source>
        <dbReference type="ARBA" id="ARBA00004123"/>
    </source>
</evidence>
<keyword evidence="7" id="KW-0539">Nucleus</keyword>
<feature type="domain" description="GATA-type" evidence="10">
    <location>
        <begin position="64"/>
        <end position="101"/>
    </location>
</feature>
<dbReference type="CDD" id="cd00202">
    <property type="entry name" value="ZnF_GATA"/>
    <property type="match status" value="1"/>
</dbReference>
<keyword evidence="4" id="KW-0862">Zinc</keyword>
<protein>
    <submittedName>
        <fullName evidence="12">GATA-type domain-containing protein</fullName>
    </submittedName>
</protein>
<dbReference type="GO" id="GO:0000978">
    <property type="term" value="F:RNA polymerase II cis-regulatory region sequence-specific DNA binding"/>
    <property type="evidence" value="ECO:0007669"/>
    <property type="project" value="TreeGrafter"/>
</dbReference>
<keyword evidence="11" id="KW-1185">Reference proteome</keyword>
<dbReference type="InterPro" id="IPR039355">
    <property type="entry name" value="Transcription_factor_GATA"/>
</dbReference>
<evidence type="ECO:0000256" key="3">
    <source>
        <dbReference type="ARBA" id="ARBA00022771"/>
    </source>
</evidence>
<keyword evidence="6" id="KW-0804">Transcription</keyword>
<evidence type="ECO:0000313" key="12">
    <source>
        <dbReference type="WBParaSite" id="MhA1_Contig802.frz3.gene18"/>
    </source>
</evidence>
<evidence type="ECO:0000256" key="2">
    <source>
        <dbReference type="ARBA" id="ARBA00022723"/>
    </source>
</evidence>
<dbReference type="GO" id="GO:0000981">
    <property type="term" value="F:DNA-binding transcription factor activity, RNA polymerase II-specific"/>
    <property type="evidence" value="ECO:0007669"/>
    <property type="project" value="TreeGrafter"/>
</dbReference>
<dbReference type="GO" id="GO:0000122">
    <property type="term" value="P:negative regulation of transcription by RNA polymerase II"/>
    <property type="evidence" value="ECO:0007669"/>
    <property type="project" value="TreeGrafter"/>
</dbReference>
<keyword evidence="9" id="KW-1133">Transmembrane helix</keyword>
<evidence type="ECO:0000313" key="11">
    <source>
        <dbReference type="Proteomes" id="UP000095281"/>
    </source>
</evidence>
<accession>A0A1I8BYV4</accession>
<keyword evidence="9" id="KW-0812">Transmembrane</keyword>
<dbReference type="AlphaFoldDB" id="A0A1I8BYV4"/>
<dbReference type="Proteomes" id="UP000095281">
    <property type="component" value="Unplaced"/>
</dbReference>
<name>A0A1I8BYV4_MELHA</name>
<keyword evidence="5" id="KW-0805">Transcription regulation</keyword>
<dbReference type="GO" id="GO:0005634">
    <property type="term" value="C:nucleus"/>
    <property type="evidence" value="ECO:0007669"/>
    <property type="project" value="UniProtKB-SubCell"/>
</dbReference>
<dbReference type="GO" id="GO:0045944">
    <property type="term" value="P:positive regulation of transcription by RNA polymerase II"/>
    <property type="evidence" value="ECO:0007669"/>
    <property type="project" value="TreeGrafter"/>
</dbReference>
<dbReference type="SUPFAM" id="SSF57716">
    <property type="entry name" value="Glucocorticoid receptor-like (DNA-binding domain)"/>
    <property type="match status" value="2"/>
</dbReference>
<sequence>MPPTFYQYSPQLSLPKTAISRIEAPIIDRRSIIRRKVPGPILLGLSALQIIVGLVTLLIGTITERKKRHCFNCKVTKTVKWHKYLNNYYLCNPCGKKQKANVQNMSENIKCFNCGVTQTTIWRRHSENKQYLCDSCGYKQRGYNTKRRINKGLKKYCIKK</sequence>
<evidence type="ECO:0000256" key="8">
    <source>
        <dbReference type="PROSITE-ProRule" id="PRU00094"/>
    </source>
</evidence>
<dbReference type="InterPro" id="IPR000679">
    <property type="entry name" value="Znf_GATA"/>
</dbReference>
<keyword evidence="3 8" id="KW-0863">Zinc-finger</keyword>
<comment type="subcellular location">
    <subcellularLocation>
        <location evidence="1">Nucleus</location>
    </subcellularLocation>
</comment>
<dbReference type="PANTHER" id="PTHR10071">
    <property type="entry name" value="TRANSCRIPTION FACTOR GATA FAMILY MEMBER"/>
    <property type="match status" value="1"/>
</dbReference>
<evidence type="ECO:0000259" key="10">
    <source>
        <dbReference type="PROSITE" id="PS50114"/>
    </source>
</evidence>
<dbReference type="GO" id="GO:0008270">
    <property type="term" value="F:zinc ion binding"/>
    <property type="evidence" value="ECO:0007669"/>
    <property type="project" value="UniProtKB-KW"/>
</dbReference>
<evidence type="ECO:0000256" key="9">
    <source>
        <dbReference type="SAM" id="Phobius"/>
    </source>
</evidence>
<dbReference type="Gene3D" id="3.30.50.10">
    <property type="entry name" value="Erythroid Transcription Factor GATA-1, subunit A"/>
    <property type="match status" value="2"/>
</dbReference>
<evidence type="ECO:0000256" key="4">
    <source>
        <dbReference type="ARBA" id="ARBA00022833"/>
    </source>
</evidence>
<dbReference type="PANTHER" id="PTHR10071:SF281">
    <property type="entry name" value="BOX A-BINDING FACTOR-RELATED"/>
    <property type="match status" value="1"/>
</dbReference>
<evidence type="ECO:0000256" key="6">
    <source>
        <dbReference type="ARBA" id="ARBA00023163"/>
    </source>
</evidence>
<feature type="domain" description="GATA-type" evidence="10">
    <location>
        <begin position="105"/>
        <end position="160"/>
    </location>
</feature>
<reference evidence="12" key="1">
    <citation type="submission" date="2016-11" db="UniProtKB">
        <authorList>
            <consortium name="WormBaseParasite"/>
        </authorList>
    </citation>
    <scope>IDENTIFICATION</scope>
</reference>
<keyword evidence="9" id="KW-0472">Membrane</keyword>